<feature type="signal peptide" evidence="1">
    <location>
        <begin position="1"/>
        <end position="30"/>
    </location>
</feature>
<reference evidence="3" key="1">
    <citation type="journal article" date="2014" name="Int. J. Syst. Evol. Microbiol.">
        <title>Complete genome sequence of Corynebacterium casei LMG S-19264T (=DSM 44701T), isolated from a smear-ripened cheese.</title>
        <authorList>
            <consortium name="US DOE Joint Genome Institute (JGI-PGF)"/>
            <person name="Walter F."/>
            <person name="Albersmeier A."/>
            <person name="Kalinowski J."/>
            <person name="Ruckert C."/>
        </authorList>
    </citation>
    <scope>NUCLEOTIDE SEQUENCE</scope>
    <source>
        <strain evidence="3">VKM B-1513</strain>
    </source>
</reference>
<dbReference type="Gene3D" id="2.160.20.120">
    <property type="match status" value="2"/>
</dbReference>
<evidence type="ECO:0000313" key="3">
    <source>
        <dbReference type="EMBL" id="GLK50892.1"/>
    </source>
</evidence>
<comment type="caution">
    <text evidence="3">The sequence shown here is derived from an EMBL/GenBank/DDBJ whole genome shotgun (WGS) entry which is preliminary data.</text>
</comment>
<organism evidence="3 4">
    <name type="scientific">Maricaulis virginensis</name>
    <dbReference type="NCBI Taxonomy" id="144022"/>
    <lineage>
        <taxon>Bacteria</taxon>
        <taxon>Pseudomonadati</taxon>
        <taxon>Pseudomonadota</taxon>
        <taxon>Alphaproteobacteria</taxon>
        <taxon>Maricaulales</taxon>
        <taxon>Maricaulaceae</taxon>
        <taxon>Maricaulis</taxon>
    </lineage>
</organism>
<dbReference type="EMBL" id="BSFE01000001">
    <property type="protein sequence ID" value="GLK50892.1"/>
    <property type="molecule type" value="Genomic_DNA"/>
</dbReference>
<gene>
    <name evidence="3" type="ORF">GCM10017621_04000</name>
</gene>
<proteinExistence type="predicted"/>
<feature type="domain" description="Putative auto-transporter adhesin head GIN" evidence="2">
    <location>
        <begin position="259"/>
        <end position="315"/>
    </location>
</feature>
<name>A0A9W6MM71_9PROT</name>
<dbReference type="InterPro" id="IPR021255">
    <property type="entry name" value="DUF2807"/>
</dbReference>
<feature type="chain" id="PRO_5040821895" description="Putative auto-transporter adhesin head GIN domain-containing protein" evidence="1">
    <location>
        <begin position="31"/>
        <end position="335"/>
    </location>
</feature>
<keyword evidence="4" id="KW-1185">Reference proteome</keyword>
<dbReference type="RefSeq" id="WP_271185289.1">
    <property type="nucleotide sequence ID" value="NZ_BSFE01000001.1"/>
</dbReference>
<accession>A0A9W6MM71</accession>
<sequence length="335" mass="33751">MTDRTITGKIVAGAVATVAGIGALSMAANAQSGGGQSYDGDHVRVENFIGRVEIRTGGSDIRVEIRNPGDVAGDPVASGAGNGVTIDGGQSVRNLNCRTRDNEILIGRRFASHSIDEYPTLVITAPDTITFELDDSAFVGEAGDLGALNLSMNSCGRFEAGAIAGEADIRINGSGDVTVGDIGGDAEIGINGSGDVVTGTIGGRIHVGINGSGDVETREVAGDGEVDINGSGDVEFARVAGLDVDISGSGDVAVGSMDGAFNAGIAGSGDIIVRRGQAQPFEANINGSGDISFGGTATDVRIREGGGGDVEIAEIEGSVDWRRNGRTVLRSGGSK</sequence>
<evidence type="ECO:0000313" key="4">
    <source>
        <dbReference type="Proteomes" id="UP001143486"/>
    </source>
</evidence>
<evidence type="ECO:0000259" key="2">
    <source>
        <dbReference type="Pfam" id="PF10988"/>
    </source>
</evidence>
<dbReference type="Pfam" id="PF10988">
    <property type="entry name" value="DUF2807"/>
    <property type="match status" value="2"/>
</dbReference>
<keyword evidence="1" id="KW-0732">Signal</keyword>
<dbReference type="Proteomes" id="UP001143486">
    <property type="component" value="Unassembled WGS sequence"/>
</dbReference>
<reference evidence="3" key="2">
    <citation type="submission" date="2023-01" db="EMBL/GenBank/DDBJ databases">
        <authorList>
            <person name="Sun Q."/>
            <person name="Evtushenko L."/>
        </authorList>
    </citation>
    <scope>NUCLEOTIDE SEQUENCE</scope>
    <source>
        <strain evidence="3">VKM B-1513</strain>
    </source>
</reference>
<protein>
    <recommendedName>
        <fullName evidence="2">Putative auto-transporter adhesin head GIN domain-containing protein</fullName>
    </recommendedName>
</protein>
<evidence type="ECO:0000256" key="1">
    <source>
        <dbReference type="SAM" id="SignalP"/>
    </source>
</evidence>
<dbReference type="AlphaFoldDB" id="A0A9W6MM71"/>
<feature type="domain" description="Putative auto-transporter adhesin head GIN" evidence="2">
    <location>
        <begin position="157"/>
        <end position="254"/>
    </location>
</feature>